<feature type="transmembrane region" description="Helical" evidence="1">
    <location>
        <begin position="861"/>
        <end position="880"/>
    </location>
</feature>
<keyword evidence="1" id="KW-0472">Membrane</keyword>
<dbReference type="KEGG" id="sgbi:P3F81_08480"/>
<dbReference type="InterPro" id="IPR027463">
    <property type="entry name" value="AcrB_DN_DC_subdom"/>
</dbReference>
<feature type="transmembrane region" description="Helical" evidence="1">
    <location>
        <begin position="383"/>
        <end position="407"/>
    </location>
</feature>
<dbReference type="PANTHER" id="PTHR32063:SF0">
    <property type="entry name" value="SWARMING MOTILITY PROTEIN SWRC"/>
    <property type="match status" value="1"/>
</dbReference>
<feature type="transmembrane region" description="Helical" evidence="1">
    <location>
        <begin position="357"/>
        <end position="377"/>
    </location>
</feature>
<dbReference type="GO" id="GO:0005886">
    <property type="term" value="C:plasma membrane"/>
    <property type="evidence" value="ECO:0007669"/>
    <property type="project" value="TreeGrafter"/>
</dbReference>
<keyword evidence="1" id="KW-0812">Transmembrane</keyword>
<feature type="transmembrane region" description="Helical" evidence="1">
    <location>
        <begin position="460"/>
        <end position="483"/>
    </location>
</feature>
<protein>
    <submittedName>
        <fullName evidence="2">Efflux RND transporter permease subunit</fullName>
    </submittedName>
</protein>
<organism evidence="2 3">
    <name type="scientific">Selenobaculum gibii</name>
    <dbReference type="NCBI Taxonomy" id="3054208"/>
    <lineage>
        <taxon>Bacteria</taxon>
        <taxon>Bacillati</taxon>
        <taxon>Bacillota</taxon>
        <taxon>Negativicutes</taxon>
        <taxon>Selenomonadales</taxon>
        <taxon>Selenomonadaceae</taxon>
        <taxon>Selenobaculum</taxon>
    </lineage>
</organism>
<feature type="transmembrane region" description="Helical" evidence="1">
    <location>
        <begin position="959"/>
        <end position="978"/>
    </location>
</feature>
<dbReference type="SUPFAM" id="SSF82693">
    <property type="entry name" value="Multidrug efflux transporter AcrB pore domain, PN1, PN2, PC1 and PC2 subdomains"/>
    <property type="match status" value="3"/>
</dbReference>
<evidence type="ECO:0000313" key="2">
    <source>
        <dbReference type="EMBL" id="WIW69951.1"/>
    </source>
</evidence>
<dbReference type="Gene3D" id="1.20.1640.10">
    <property type="entry name" value="Multidrug efflux transporter AcrB transmembrane domain"/>
    <property type="match status" value="2"/>
</dbReference>
<feature type="transmembrane region" description="Helical" evidence="1">
    <location>
        <begin position="527"/>
        <end position="549"/>
    </location>
</feature>
<feature type="transmembrane region" description="Helical" evidence="1">
    <location>
        <begin position="990"/>
        <end position="1016"/>
    </location>
</feature>
<name>A0A9Y2AHN5_9FIRM</name>
<accession>A0A9Y2AHN5</accession>
<feature type="transmembrane region" description="Helical" evidence="1">
    <location>
        <begin position="428"/>
        <end position="448"/>
    </location>
</feature>
<feature type="transmembrane region" description="Helical" evidence="1">
    <location>
        <begin position="887"/>
        <end position="907"/>
    </location>
</feature>
<dbReference type="AlphaFoldDB" id="A0A9Y2AHN5"/>
<dbReference type="Gene3D" id="3.30.2090.10">
    <property type="entry name" value="Multidrug efflux transporter AcrB TolC docking domain, DN and DC subdomains"/>
    <property type="match status" value="2"/>
</dbReference>
<feature type="transmembrane region" description="Helical" evidence="1">
    <location>
        <begin position="332"/>
        <end position="350"/>
    </location>
</feature>
<feature type="transmembrane region" description="Helical" evidence="1">
    <location>
        <begin position="913"/>
        <end position="938"/>
    </location>
</feature>
<dbReference type="Gene3D" id="3.30.70.1440">
    <property type="entry name" value="Multidrug efflux transporter AcrB pore domain"/>
    <property type="match status" value="1"/>
</dbReference>
<dbReference type="Proteomes" id="UP001243623">
    <property type="component" value="Chromosome"/>
</dbReference>
<reference evidence="2" key="1">
    <citation type="submission" date="2023-03" db="EMBL/GenBank/DDBJ databases">
        <title>Selenobaculum gbiensis gen. nov. sp. nov., a new bacterium isolated from the gut microbiota of IBD patient.</title>
        <authorList>
            <person name="Yeo S."/>
            <person name="Park H."/>
            <person name="Huh C.S."/>
        </authorList>
    </citation>
    <scope>NUCLEOTIDE SEQUENCE</scope>
    <source>
        <strain evidence="2">ICN-92133</strain>
    </source>
</reference>
<proteinExistence type="predicted"/>
<feature type="transmembrane region" description="Helical" evidence="1">
    <location>
        <begin position="12"/>
        <end position="30"/>
    </location>
</feature>
<evidence type="ECO:0000313" key="3">
    <source>
        <dbReference type="Proteomes" id="UP001243623"/>
    </source>
</evidence>
<dbReference type="PRINTS" id="PR00702">
    <property type="entry name" value="ACRIFLAVINRP"/>
</dbReference>
<sequence>MNLTRFSIQRPIGITMIVLFFIVLGLFSYYRIGVELLPSLNTPYVTVSVDYPGASVESVEQQVIKPLEDALSSVPDLKHMTAEASSGNARIFLELDFSANADYSSIEATKKVNAIRGRLPDEVKEPVVMKRDMNDSPVIELAVLSDDSLSDMYSMVSNTFQERIQQASGVAEIEIYGGRAKEVSIDIDKDKMAFYHLSLDQIINKINSENELMPSGSVYTDTRKTDIRVTAQYQDAAEIEKIKVANNLGQNIPITAVANIKAQDARADRYGRVNGQDAISLAIYKNSDANIVATADEVLKKVSELEAEYPKYKFIVVTNSAEYVRNSLNNTLMTLIEGLCTTGLVLFLFLRGWRSTLTVMLAIPTSLISTFFVMYIAGFTFNMMSLMGMALCVGILVDDSIVVLENIYRHMNMGKESKLAAEEGRTEIGMAAIAITLCDVVVFLPIAFMTGMTGQFFRQFALTIVFATLFSLFVSYTLTPMLASRFFPNGIKMPVGKVWRWMDWLEESAVAKYERILKWSLSHAKKILTGALFLFVLAMSLFPLGIIGAEYMPKTDESSFEINVELPVGATVEQTDMVIARIENCVEQIPEVKHYLSRIGGKTANSGRIMVQTVDRKERSSSIWEIADEVRTFCKTEVTDATVRVTETQSSIAGVSSGGSRGGSGNSLQVELYSNNLDALVNTSYQVQDLFANISGVKDVRSSYTEGMPEMQLTLDREKLNYYNTSIGDVEKAFASAIAGKGAGVIANDAHNNDKDTDINVRFKGSDGFKRSDIERIPIYSSGRAIFLGDIAKIEEGVGPVTIRRVDKQRAINISVNPGDRTLNELMTEVKQALDRANLDKSISYKFKGAADRMMDTFTEMLQALFLSLILVYMLLAVLYESVLTPFIRMFSLPLGMIGSLLFLLITNNSINLYSLIGILVMDGLVAKNGTLLLDYTLTLMDRGMNAYDAIIEAGKVRLKPIFMTTLTMVVGMMPTALAMTEGSETRVSMAWVIIGGLLSSTIFTLLVIPIIFLFFEKIQLGAKINQWYKKIFS</sequence>
<evidence type="ECO:0000256" key="1">
    <source>
        <dbReference type="SAM" id="Phobius"/>
    </source>
</evidence>
<keyword evidence="3" id="KW-1185">Reference proteome</keyword>
<dbReference type="GO" id="GO:0042910">
    <property type="term" value="F:xenobiotic transmembrane transporter activity"/>
    <property type="evidence" value="ECO:0007669"/>
    <property type="project" value="TreeGrafter"/>
</dbReference>
<dbReference type="Gene3D" id="3.30.70.1320">
    <property type="entry name" value="Multidrug efflux transporter AcrB pore domain like"/>
    <property type="match status" value="1"/>
</dbReference>
<dbReference type="PANTHER" id="PTHR32063">
    <property type="match status" value="1"/>
</dbReference>
<gene>
    <name evidence="2" type="ORF">P3F81_08480</name>
</gene>
<dbReference type="SUPFAM" id="SSF82714">
    <property type="entry name" value="Multidrug efflux transporter AcrB TolC docking domain, DN and DC subdomains"/>
    <property type="match status" value="2"/>
</dbReference>
<dbReference type="RefSeq" id="WP_147669735.1">
    <property type="nucleotide sequence ID" value="NZ_CP120678.1"/>
</dbReference>
<dbReference type="SUPFAM" id="SSF82866">
    <property type="entry name" value="Multidrug efflux transporter AcrB transmembrane domain"/>
    <property type="match status" value="2"/>
</dbReference>
<dbReference type="Gene3D" id="3.30.70.1430">
    <property type="entry name" value="Multidrug efflux transporter AcrB pore domain"/>
    <property type="match status" value="2"/>
</dbReference>
<keyword evidence="1" id="KW-1133">Transmembrane helix</keyword>
<dbReference type="EMBL" id="CP120678">
    <property type="protein sequence ID" value="WIW69951.1"/>
    <property type="molecule type" value="Genomic_DNA"/>
</dbReference>
<dbReference type="InterPro" id="IPR001036">
    <property type="entry name" value="Acrflvin-R"/>
</dbReference>
<dbReference type="Pfam" id="PF00873">
    <property type="entry name" value="ACR_tran"/>
    <property type="match status" value="1"/>
</dbReference>